<feature type="region of interest" description="Disordered" evidence="1">
    <location>
        <begin position="535"/>
        <end position="554"/>
    </location>
</feature>
<dbReference type="AlphaFoldDB" id="A0AAD6U1T7"/>
<keyword evidence="3" id="KW-1185">Reference proteome</keyword>
<gene>
    <name evidence="2" type="ORF">B0H15DRAFT_849629</name>
</gene>
<sequence>MGSITPTSRVLSLLCTLRPAPRDRVTLVSLPSDVLHIILLIIQNADESAERLQLQDWTWSEEVFKGVRLIPISETCRYLREQAMPLIYREVYNWSRADGNVWPTTLWPFIVTATLRHRSIRHPKPIIVSNDMFGSLPMMPSLTKVVLRMDTSIPPGMLEALSLVPHLRILDIQRALLDGPPFHLTHSSFASLETLIICVWKITDITTISAREVNKQSEYRNVVELLHSVKGILTTLTISGDLLSPHFLSLKWPHLLKFVVTEHTPTPYLSVPDLTSHMPALRELSVLFSADLTRTSTELRPPFTLGTLDGRPLSDASPHLHTVVLSNIQPDDFIFAQLPRGLDALHIRATGDIYIPQASLQTTSLGEAPLTSLTVFTVIQHVSCLTELTQLSLMLDHFPTATIIEAIAKACPALRFLELEALGYNRGNVPTDVRDSALIAPLAQLTHLAQLRVSLDFYASEPPDLYVPEMPMFQRGPHESAARWFFFHHPSLQSVAFPWQLWTSWRSFLPLERTVWATYERRFFPLDRPLTPPISFEDSESDNGIEPELIPESF</sequence>
<accession>A0AAD6U1T7</accession>
<evidence type="ECO:0000313" key="3">
    <source>
        <dbReference type="Proteomes" id="UP001222325"/>
    </source>
</evidence>
<name>A0AAD6U1T7_9AGAR</name>
<reference evidence="2" key="1">
    <citation type="submission" date="2023-03" db="EMBL/GenBank/DDBJ databases">
        <title>Massive genome expansion in bonnet fungi (Mycena s.s.) driven by repeated elements and novel gene families across ecological guilds.</title>
        <authorList>
            <consortium name="Lawrence Berkeley National Laboratory"/>
            <person name="Harder C.B."/>
            <person name="Miyauchi S."/>
            <person name="Viragh M."/>
            <person name="Kuo A."/>
            <person name="Thoen E."/>
            <person name="Andreopoulos B."/>
            <person name="Lu D."/>
            <person name="Skrede I."/>
            <person name="Drula E."/>
            <person name="Henrissat B."/>
            <person name="Morin E."/>
            <person name="Kohler A."/>
            <person name="Barry K."/>
            <person name="LaButti K."/>
            <person name="Morin E."/>
            <person name="Salamov A."/>
            <person name="Lipzen A."/>
            <person name="Mereny Z."/>
            <person name="Hegedus B."/>
            <person name="Baldrian P."/>
            <person name="Stursova M."/>
            <person name="Weitz H."/>
            <person name="Taylor A."/>
            <person name="Grigoriev I.V."/>
            <person name="Nagy L.G."/>
            <person name="Martin F."/>
            <person name="Kauserud H."/>
        </authorList>
    </citation>
    <scope>NUCLEOTIDE SEQUENCE</scope>
    <source>
        <strain evidence="2">CBHHK173m</strain>
    </source>
</reference>
<dbReference type="InterPro" id="IPR032675">
    <property type="entry name" value="LRR_dom_sf"/>
</dbReference>
<organism evidence="2 3">
    <name type="scientific">Mycena belliarum</name>
    <dbReference type="NCBI Taxonomy" id="1033014"/>
    <lineage>
        <taxon>Eukaryota</taxon>
        <taxon>Fungi</taxon>
        <taxon>Dikarya</taxon>
        <taxon>Basidiomycota</taxon>
        <taxon>Agaricomycotina</taxon>
        <taxon>Agaricomycetes</taxon>
        <taxon>Agaricomycetidae</taxon>
        <taxon>Agaricales</taxon>
        <taxon>Marasmiineae</taxon>
        <taxon>Mycenaceae</taxon>
        <taxon>Mycena</taxon>
    </lineage>
</organism>
<dbReference type="Proteomes" id="UP001222325">
    <property type="component" value="Unassembled WGS sequence"/>
</dbReference>
<proteinExistence type="predicted"/>
<comment type="caution">
    <text evidence="2">The sequence shown here is derived from an EMBL/GenBank/DDBJ whole genome shotgun (WGS) entry which is preliminary data.</text>
</comment>
<dbReference type="Gene3D" id="3.80.10.10">
    <property type="entry name" value="Ribonuclease Inhibitor"/>
    <property type="match status" value="1"/>
</dbReference>
<evidence type="ECO:0000313" key="2">
    <source>
        <dbReference type="EMBL" id="KAJ7083978.1"/>
    </source>
</evidence>
<dbReference type="EMBL" id="JARJCN010000039">
    <property type="protein sequence ID" value="KAJ7083978.1"/>
    <property type="molecule type" value="Genomic_DNA"/>
</dbReference>
<dbReference type="SUPFAM" id="SSF52047">
    <property type="entry name" value="RNI-like"/>
    <property type="match status" value="1"/>
</dbReference>
<evidence type="ECO:0000256" key="1">
    <source>
        <dbReference type="SAM" id="MobiDB-lite"/>
    </source>
</evidence>
<protein>
    <submittedName>
        <fullName evidence="2">Uncharacterized protein</fullName>
    </submittedName>
</protein>